<feature type="domain" description="Helicase C-terminal" evidence="9">
    <location>
        <begin position="324"/>
        <end position="505"/>
    </location>
</feature>
<evidence type="ECO:0000259" key="9">
    <source>
        <dbReference type="PROSITE" id="PS51194"/>
    </source>
</evidence>
<dbReference type="PANTHER" id="PTHR18934">
    <property type="entry name" value="ATP-DEPENDENT RNA HELICASE"/>
    <property type="match status" value="1"/>
</dbReference>
<dbReference type="Pfam" id="PF21010">
    <property type="entry name" value="HA2_C"/>
    <property type="match status" value="1"/>
</dbReference>
<dbReference type="SMART" id="SM00847">
    <property type="entry name" value="HA2"/>
    <property type="match status" value="1"/>
</dbReference>
<keyword evidence="2" id="KW-0378">Hydrolase</keyword>
<dbReference type="GO" id="GO:0016787">
    <property type="term" value="F:hydrolase activity"/>
    <property type="evidence" value="ECO:0007669"/>
    <property type="project" value="UniProtKB-KW"/>
</dbReference>
<dbReference type="Gene3D" id="3.40.50.300">
    <property type="entry name" value="P-loop containing nucleotide triphosphate hydrolases"/>
    <property type="match status" value="2"/>
</dbReference>
<evidence type="ECO:0000256" key="4">
    <source>
        <dbReference type="ARBA" id="ARBA00022840"/>
    </source>
</evidence>
<dbReference type="AlphaFoldDB" id="A0A504YGY7"/>
<feature type="region of interest" description="Disordered" evidence="7">
    <location>
        <begin position="1"/>
        <end position="31"/>
    </location>
</feature>
<dbReference type="PANTHER" id="PTHR18934:SF237">
    <property type="entry name" value="ATP-DEPENDENT DNA_RNA HELICASE DHX36"/>
    <property type="match status" value="1"/>
</dbReference>
<dbReference type="GO" id="GO:0005737">
    <property type="term" value="C:cytoplasm"/>
    <property type="evidence" value="ECO:0007669"/>
    <property type="project" value="TreeGrafter"/>
</dbReference>
<dbReference type="GO" id="GO:0005524">
    <property type="term" value="F:ATP binding"/>
    <property type="evidence" value="ECO:0007669"/>
    <property type="project" value="UniProtKB-KW"/>
</dbReference>
<protein>
    <submittedName>
        <fullName evidence="10">Putative ATP-dependent RNA helicase DHX36</fullName>
    </submittedName>
</protein>
<dbReference type="FunFam" id="3.40.50.300:FF:000526">
    <property type="entry name" value="DExH-box ATP-dependent RNA helicase DExH3"/>
    <property type="match status" value="1"/>
</dbReference>
<evidence type="ECO:0000313" key="10">
    <source>
        <dbReference type="EMBL" id="TPP59741.1"/>
    </source>
</evidence>
<dbReference type="InterPro" id="IPR002464">
    <property type="entry name" value="DNA/RNA_helicase_DEAH_CS"/>
</dbReference>
<feature type="domain" description="Helicase ATP-binding" evidence="8">
    <location>
        <begin position="201"/>
        <end position="370"/>
    </location>
</feature>
<reference evidence="10 11" key="1">
    <citation type="submission" date="2019-04" db="EMBL/GenBank/DDBJ databases">
        <title>Annotation for the trematode Fasciola gigantica.</title>
        <authorList>
            <person name="Choi Y.-J."/>
        </authorList>
    </citation>
    <scope>NUCLEOTIDE SEQUENCE [LARGE SCALE GENOMIC DNA]</scope>
    <source>
        <strain evidence="10">Uganda_cow_1</strain>
    </source>
</reference>
<evidence type="ECO:0000256" key="2">
    <source>
        <dbReference type="ARBA" id="ARBA00022801"/>
    </source>
</evidence>
<sequence length="806" mass="90676">MPSNGKTKRFDAVGMKTPGKRPPPGLRGKEIGLWYASQNKRTGRKSEKKEPKLVPLNITGIDPFKIREAVGLFQSMQHECLSTATETLPLNASHQQRSNRSENSADSISASFGQDGVADDFGELKELVNAVEESLDVSAPSLPGRVPIHSMDSSAEVLCRRPELDQKLLKQLTSQQCSSRYLDMLSGRRKLPVYARRQELLDTIRANQAVVISGATGCGKTTQIPQFILEDEISQGRGSTTRIFVTQPRRISAISVAERVAAERGEEIGQSIGYQVRLEHRFPNRSAGTIMYCTTGILLQMLHSDPLLKVASHIVVDEVHEREFLTDFLLTLLRRIRRERPDLRIILMSATLNADRFSAYFGNCPKLDVPGRLYPVETFFLEDVLRMTKQRGLFEVPGPGQRKIVVSTNIAETSVTIEDVVHVIDCGRIKVTDYDPACNTYSLAPVLVSKANAAQRRGRAGRVRPGVCYHLFSQYVHENTMDEFLSPEISRMRLEDVILRIKLLKLGSVTSFLADCMDPPSRKRIERSLHFLYELQTLNLREGRLELTAKGEVRSQLSNNDKERMKRDLKEYCTSATKDAQAGLVSAEYDRLPDQVLLGDKEPLNALGKQLATLPLDPQCGKLLLLGSIFSCLEPALIVAACLSYRDPFEIPMEQEDQAFRRRIELSGNMFSDHWVFVTAIREILRLMKDYAKLLYEHGYISTPNVLDREANLNKDNFPIFRAVLCGALYPNVLQKNNRPRSKCIGRPSESNSNIHSKSVNCNVYSTEPLWLVYFSKTRMENSSVSSALLPLSPFVFVCVFILCNM</sequence>
<comment type="caution">
    <text evidence="10">The sequence shown here is derived from an EMBL/GenBank/DDBJ whole genome shotgun (WGS) entry which is preliminary data.</text>
</comment>
<dbReference type="GO" id="GO:0003724">
    <property type="term" value="F:RNA helicase activity"/>
    <property type="evidence" value="ECO:0007669"/>
    <property type="project" value="TreeGrafter"/>
</dbReference>
<dbReference type="GO" id="GO:0003678">
    <property type="term" value="F:DNA helicase activity"/>
    <property type="evidence" value="ECO:0007669"/>
    <property type="project" value="TreeGrafter"/>
</dbReference>
<dbReference type="Pfam" id="PF00270">
    <property type="entry name" value="DEAD"/>
    <property type="match status" value="1"/>
</dbReference>
<dbReference type="STRING" id="46835.A0A504YGY7"/>
<accession>A0A504YGY7</accession>
<dbReference type="InterPro" id="IPR011545">
    <property type="entry name" value="DEAD/DEAH_box_helicase_dom"/>
</dbReference>
<dbReference type="InterPro" id="IPR001650">
    <property type="entry name" value="Helicase_C-like"/>
</dbReference>
<dbReference type="InterPro" id="IPR007502">
    <property type="entry name" value="Helicase-assoc_dom"/>
</dbReference>
<dbReference type="SMART" id="SM00490">
    <property type="entry name" value="HELICc"/>
    <property type="match status" value="1"/>
</dbReference>
<dbReference type="PROSITE" id="PS00690">
    <property type="entry name" value="DEAH_ATP_HELICASE"/>
    <property type="match status" value="1"/>
</dbReference>
<gene>
    <name evidence="10" type="ORF">FGIG_01495</name>
</gene>
<evidence type="ECO:0000256" key="6">
    <source>
        <dbReference type="ARBA" id="ARBA00060772"/>
    </source>
</evidence>
<comment type="similarity">
    <text evidence="6">Belongs to the DExH box helicase family.</text>
</comment>
<proteinExistence type="inferred from homology"/>
<dbReference type="GO" id="GO:0002151">
    <property type="term" value="F:G-quadruplex RNA binding"/>
    <property type="evidence" value="ECO:0007669"/>
    <property type="project" value="TreeGrafter"/>
</dbReference>
<name>A0A504YGY7_FASGI</name>
<dbReference type="CDD" id="cd18791">
    <property type="entry name" value="SF2_C_RHA"/>
    <property type="match status" value="1"/>
</dbReference>
<dbReference type="PROSITE" id="PS51192">
    <property type="entry name" value="HELICASE_ATP_BIND_1"/>
    <property type="match status" value="1"/>
</dbReference>
<keyword evidence="11" id="KW-1185">Reference proteome</keyword>
<dbReference type="GO" id="GO:0005634">
    <property type="term" value="C:nucleus"/>
    <property type="evidence" value="ECO:0007669"/>
    <property type="project" value="TreeGrafter"/>
</dbReference>
<keyword evidence="4" id="KW-0067">ATP-binding</keyword>
<evidence type="ECO:0000256" key="7">
    <source>
        <dbReference type="SAM" id="MobiDB-lite"/>
    </source>
</evidence>
<dbReference type="SUPFAM" id="SSF52540">
    <property type="entry name" value="P-loop containing nucleoside triphosphate hydrolases"/>
    <property type="match status" value="1"/>
</dbReference>
<evidence type="ECO:0000313" key="11">
    <source>
        <dbReference type="Proteomes" id="UP000316759"/>
    </source>
</evidence>
<dbReference type="Gene3D" id="1.10.10.2130">
    <property type="entry name" value="DEAH helicase family, winged-helix domain"/>
    <property type="match status" value="1"/>
</dbReference>
<dbReference type="SMART" id="SM00487">
    <property type="entry name" value="DEXDc"/>
    <property type="match status" value="1"/>
</dbReference>
<dbReference type="Pfam" id="PF00271">
    <property type="entry name" value="Helicase_C"/>
    <property type="match status" value="1"/>
</dbReference>
<dbReference type="Gene3D" id="1.20.120.1080">
    <property type="match status" value="1"/>
</dbReference>
<dbReference type="InterPro" id="IPR014001">
    <property type="entry name" value="Helicase_ATP-bd"/>
</dbReference>
<dbReference type="InterPro" id="IPR027417">
    <property type="entry name" value="P-loop_NTPase"/>
</dbReference>
<dbReference type="InterPro" id="IPR042035">
    <property type="entry name" value="DEAH_win-hel_dom"/>
</dbReference>
<evidence type="ECO:0000256" key="5">
    <source>
        <dbReference type="ARBA" id="ARBA00022884"/>
    </source>
</evidence>
<feature type="region of interest" description="Disordered" evidence="7">
    <location>
        <begin position="91"/>
        <end position="112"/>
    </location>
</feature>
<evidence type="ECO:0000256" key="1">
    <source>
        <dbReference type="ARBA" id="ARBA00022741"/>
    </source>
</evidence>
<dbReference type="PROSITE" id="PS51194">
    <property type="entry name" value="HELICASE_CTER"/>
    <property type="match status" value="1"/>
</dbReference>
<keyword evidence="1" id="KW-0547">Nucleotide-binding</keyword>
<organism evidence="10 11">
    <name type="scientific">Fasciola gigantica</name>
    <name type="common">Giant liver fluke</name>
    <dbReference type="NCBI Taxonomy" id="46835"/>
    <lineage>
        <taxon>Eukaryota</taxon>
        <taxon>Metazoa</taxon>
        <taxon>Spiralia</taxon>
        <taxon>Lophotrochozoa</taxon>
        <taxon>Platyhelminthes</taxon>
        <taxon>Trematoda</taxon>
        <taxon>Digenea</taxon>
        <taxon>Plagiorchiida</taxon>
        <taxon>Echinostomata</taxon>
        <taxon>Echinostomatoidea</taxon>
        <taxon>Fasciolidae</taxon>
        <taxon>Fasciola</taxon>
    </lineage>
</organism>
<keyword evidence="5" id="KW-0694">RNA-binding</keyword>
<evidence type="ECO:0000256" key="3">
    <source>
        <dbReference type="ARBA" id="ARBA00022806"/>
    </source>
</evidence>
<dbReference type="EMBL" id="SUNJ01010298">
    <property type="protein sequence ID" value="TPP59741.1"/>
    <property type="molecule type" value="Genomic_DNA"/>
</dbReference>
<dbReference type="OrthoDB" id="5600252at2759"/>
<evidence type="ECO:0000259" key="8">
    <source>
        <dbReference type="PROSITE" id="PS51192"/>
    </source>
</evidence>
<keyword evidence="3 10" id="KW-0347">Helicase</keyword>
<dbReference type="Proteomes" id="UP000316759">
    <property type="component" value="Unassembled WGS sequence"/>
</dbReference>